<keyword evidence="3" id="KW-0411">Iron-sulfur</keyword>
<dbReference type="GO" id="GO:0003677">
    <property type="term" value="F:DNA binding"/>
    <property type="evidence" value="ECO:0007669"/>
    <property type="project" value="InterPro"/>
</dbReference>
<keyword evidence="2" id="KW-0408">Iron</keyword>
<dbReference type="HOGENOM" id="CLU_006329_1_1_1"/>
<dbReference type="PROSITE" id="PS51669">
    <property type="entry name" value="4FE4S_MOW_BIS_MGD"/>
    <property type="match status" value="1"/>
</dbReference>
<keyword evidence="1" id="KW-0479">Metal-binding</keyword>
<feature type="domain" description="Zn(2)-C6 fungal-type" evidence="6">
    <location>
        <begin position="80"/>
        <end position="119"/>
    </location>
</feature>
<protein>
    <submittedName>
        <fullName evidence="8">Fungal specific transcription factor domain-containing protein</fullName>
    </submittedName>
</protein>
<reference evidence="8 9" key="1">
    <citation type="journal article" date="2012" name="BMC Genomics">
        <title>Sequencing the genome of Marssonina brunnea reveals fungus-poplar co-evolution.</title>
        <authorList>
            <person name="Zhu S."/>
            <person name="Cao Y.-Z."/>
            <person name="Jiang C."/>
            <person name="Tan B.-Y."/>
            <person name="Wang Z."/>
            <person name="Feng S."/>
            <person name="Zhang L."/>
            <person name="Su X.-H."/>
            <person name="Brejova B."/>
            <person name="Vinar T."/>
            <person name="Xu M."/>
            <person name="Wang M.-X."/>
            <person name="Zhang S.-G."/>
            <person name="Huang M.-R."/>
            <person name="Wu R."/>
            <person name="Zhou Y."/>
        </authorList>
    </citation>
    <scope>NUCLEOTIDE SEQUENCE [LARGE SCALE GENOMIC DNA]</scope>
    <source>
        <strain evidence="8 9">MB_m1</strain>
    </source>
</reference>
<dbReference type="InterPro" id="IPR007219">
    <property type="entry name" value="XnlR_reg_dom"/>
</dbReference>
<dbReference type="PROSITE" id="PS50048">
    <property type="entry name" value="ZN2_CY6_FUNGAL_2"/>
    <property type="match status" value="1"/>
</dbReference>
<feature type="region of interest" description="Disordered" evidence="5">
    <location>
        <begin position="1"/>
        <end position="79"/>
    </location>
</feature>
<evidence type="ECO:0000256" key="3">
    <source>
        <dbReference type="ARBA" id="ARBA00023014"/>
    </source>
</evidence>
<feature type="compositionally biased region" description="Low complexity" evidence="5">
    <location>
        <begin position="1"/>
        <end position="38"/>
    </location>
</feature>
<dbReference type="eggNOG" id="ENOG502RHAD">
    <property type="taxonomic scope" value="Eukaryota"/>
</dbReference>
<evidence type="ECO:0000259" key="7">
    <source>
        <dbReference type="PROSITE" id="PS51669"/>
    </source>
</evidence>
<evidence type="ECO:0000313" key="9">
    <source>
        <dbReference type="Proteomes" id="UP000006753"/>
    </source>
</evidence>
<sequence length="889" mass="98626">MAGTTTPTSSTSPTTSPTTSLRPASASASASASRPDADNNADADADPSHPARNHSPHDNDNDHANVPVPRRPVKRRAAKACTACRVRKVRCDVMQAYHVTPAGTVTCSNCQMDGVPCVVDEGKRRRKLLRIDPDVEMPALTASSAAEKHARQVWPEPAPGSGSDSGGTGTSSSVNPSDILNSIPEASPWTPSNDLDRRQPAAYGGMGGHQPHMIYQNAAHLFERERVRDVQSLGFQPVDHFDPAYTLLTSASIGGELTKTRLATPPRIAPPVLKHQLPGFLKPLPPRMTSVDIDYLFAKGALSLPDAPTRNALLRAYIEYVHPYMPLVELHEVLRIIEDGSGMTGKMSLLLFQAIMFAGTAFVDMQYLEPAGFTNRKSARKAYFQRARAFDRVSLVQSILLMTYWYETPNDQKDTWHWMGVAISLAHTIGMHRDPSHSGMEPAKKRLWKRIWWSCFMRDRLIALGMRRPTRIKNEDFDVPPLEEADFEIAALPASVEMIGPECALMRDVQAQRELAQMCIAKSKLCVCISQVLTAQYSVLVKNQGMGSGRSSVMLFPKKLDQTDEVQHCEKELQRWVDELPESCRYVPHPTPGGCGNPIFVHRTLLHMIYYTTLSALHRPQVLPPAHATPDPSRARHDFSRLQVREASREITRLSQNLLLVSLERFLPTTGVTVLLPAIIIHLLDIKSCNDEQRKAAMNGYSQCLTVLERLRDNYASADFATQFLQAAICKADLAKDLDAHQAEERVARERYSPPMSGQDASAAMQHSFVPAEHERVFAPKTTAPSPPDSEAPLQPVESQPPRPPAAGLVMGEEREGELNMYEFLRDDAPFCEELWTMPLHEGAHREPGGCTQDMPWVDQGPAWSQVGSPLGEELLMAEEEVEILMRRE</sequence>
<evidence type="ECO:0000259" key="6">
    <source>
        <dbReference type="PROSITE" id="PS50048"/>
    </source>
</evidence>
<dbReference type="PANTHER" id="PTHR47425">
    <property type="entry name" value="FARB-RELATED"/>
    <property type="match status" value="1"/>
</dbReference>
<dbReference type="Proteomes" id="UP000006753">
    <property type="component" value="Unassembled WGS sequence"/>
</dbReference>
<keyword evidence="4" id="KW-0539">Nucleus</keyword>
<dbReference type="OMA" id="WDNVECI"/>
<dbReference type="InterPro" id="IPR052761">
    <property type="entry name" value="Fungal_Detox/Toxin_TFs"/>
</dbReference>
<dbReference type="Pfam" id="PF04082">
    <property type="entry name" value="Fungal_trans"/>
    <property type="match status" value="1"/>
</dbReference>
<dbReference type="SUPFAM" id="SSF57701">
    <property type="entry name" value="Zn2/Cys6 DNA-binding domain"/>
    <property type="match status" value="1"/>
</dbReference>
<feature type="region of interest" description="Disordered" evidence="5">
    <location>
        <begin position="780"/>
        <end position="806"/>
    </location>
</feature>
<dbReference type="KEGG" id="mbe:MBM_05658"/>
<evidence type="ECO:0000256" key="1">
    <source>
        <dbReference type="ARBA" id="ARBA00022723"/>
    </source>
</evidence>
<proteinExistence type="predicted"/>
<dbReference type="SMART" id="SM00906">
    <property type="entry name" value="Fungal_trans"/>
    <property type="match status" value="1"/>
</dbReference>
<dbReference type="Gene3D" id="4.10.240.10">
    <property type="entry name" value="Zn(2)-C6 fungal-type DNA-binding domain"/>
    <property type="match status" value="1"/>
</dbReference>
<dbReference type="InterPro" id="IPR001138">
    <property type="entry name" value="Zn2Cys6_DnaBD"/>
</dbReference>
<dbReference type="GO" id="GO:0006351">
    <property type="term" value="P:DNA-templated transcription"/>
    <property type="evidence" value="ECO:0007669"/>
    <property type="project" value="InterPro"/>
</dbReference>
<evidence type="ECO:0000256" key="4">
    <source>
        <dbReference type="ARBA" id="ARBA00023242"/>
    </source>
</evidence>
<dbReference type="PANTHER" id="PTHR47425:SF2">
    <property type="entry name" value="FARB-RELATED"/>
    <property type="match status" value="1"/>
</dbReference>
<dbReference type="STRING" id="1072389.K1XUH4"/>
<gene>
    <name evidence="8" type="ORF">MBM_05658</name>
</gene>
<dbReference type="GO" id="GO:0008270">
    <property type="term" value="F:zinc ion binding"/>
    <property type="evidence" value="ECO:0007669"/>
    <property type="project" value="InterPro"/>
</dbReference>
<dbReference type="SMART" id="SM00066">
    <property type="entry name" value="GAL4"/>
    <property type="match status" value="1"/>
</dbReference>
<dbReference type="CDD" id="cd00067">
    <property type="entry name" value="GAL4"/>
    <property type="match status" value="1"/>
</dbReference>
<dbReference type="AlphaFoldDB" id="K1XUH4"/>
<dbReference type="GO" id="GO:0000981">
    <property type="term" value="F:DNA-binding transcription factor activity, RNA polymerase II-specific"/>
    <property type="evidence" value="ECO:0007669"/>
    <property type="project" value="InterPro"/>
</dbReference>
<dbReference type="Pfam" id="PF00172">
    <property type="entry name" value="Zn_clus"/>
    <property type="match status" value="1"/>
</dbReference>
<name>K1XUH4_MARBU</name>
<evidence type="ECO:0000256" key="5">
    <source>
        <dbReference type="SAM" id="MobiDB-lite"/>
    </source>
</evidence>
<dbReference type="InterPro" id="IPR006963">
    <property type="entry name" value="Mopterin_OxRdtase_4Fe-4S_dom"/>
</dbReference>
<organism evidence="8 9">
    <name type="scientific">Marssonina brunnea f. sp. multigermtubi (strain MB_m1)</name>
    <name type="common">Marssonina leaf spot fungus</name>
    <dbReference type="NCBI Taxonomy" id="1072389"/>
    <lineage>
        <taxon>Eukaryota</taxon>
        <taxon>Fungi</taxon>
        <taxon>Dikarya</taxon>
        <taxon>Ascomycota</taxon>
        <taxon>Pezizomycotina</taxon>
        <taxon>Leotiomycetes</taxon>
        <taxon>Helotiales</taxon>
        <taxon>Drepanopezizaceae</taxon>
        <taxon>Drepanopeziza</taxon>
    </lineage>
</organism>
<evidence type="ECO:0000313" key="8">
    <source>
        <dbReference type="EMBL" id="EKD16364.1"/>
    </source>
</evidence>
<dbReference type="EMBL" id="JH921439">
    <property type="protein sequence ID" value="EKD16364.1"/>
    <property type="molecule type" value="Genomic_DNA"/>
</dbReference>
<dbReference type="InParanoid" id="K1XUH4"/>
<evidence type="ECO:0000256" key="2">
    <source>
        <dbReference type="ARBA" id="ARBA00023004"/>
    </source>
</evidence>
<dbReference type="OrthoDB" id="4451586at2759"/>
<dbReference type="InterPro" id="IPR036864">
    <property type="entry name" value="Zn2-C6_fun-type_DNA-bd_sf"/>
</dbReference>
<dbReference type="GO" id="GO:0051536">
    <property type="term" value="F:iron-sulfur cluster binding"/>
    <property type="evidence" value="ECO:0007669"/>
    <property type="project" value="UniProtKB-KW"/>
</dbReference>
<keyword evidence="9" id="KW-1185">Reference proteome</keyword>
<feature type="region of interest" description="Disordered" evidence="5">
    <location>
        <begin position="143"/>
        <end position="209"/>
    </location>
</feature>
<dbReference type="CDD" id="cd12148">
    <property type="entry name" value="fungal_TF_MHR"/>
    <property type="match status" value="1"/>
</dbReference>
<feature type="domain" description="4Fe-4S Mo/W bis-MGD-type" evidence="7">
    <location>
        <begin position="103"/>
        <end position="177"/>
    </location>
</feature>
<accession>K1XUH4</accession>
<dbReference type="GO" id="GO:0016491">
    <property type="term" value="F:oxidoreductase activity"/>
    <property type="evidence" value="ECO:0007669"/>
    <property type="project" value="InterPro"/>
</dbReference>